<sequence length="74" mass="8910">MQMLVKSSTKYSFEFLTKNQTFLTNHLFNCIYCIKILLIHIMLCDFMAKFDRTNLLQKRQEYVTEIPISIKQKL</sequence>
<dbReference type="PATRIC" id="fig|1202724.3.peg.3261"/>
<keyword evidence="1" id="KW-0472">Membrane</keyword>
<keyword evidence="1" id="KW-1133">Transmembrane helix</keyword>
<evidence type="ECO:0000313" key="3">
    <source>
        <dbReference type="Proteomes" id="UP000037755"/>
    </source>
</evidence>
<evidence type="ECO:0000256" key="1">
    <source>
        <dbReference type="SAM" id="Phobius"/>
    </source>
</evidence>
<dbReference type="Proteomes" id="UP000037755">
    <property type="component" value="Unassembled WGS sequence"/>
</dbReference>
<evidence type="ECO:0000313" key="2">
    <source>
        <dbReference type="EMBL" id="KOS07320.1"/>
    </source>
</evidence>
<name>A0A0M9VJ33_9FLAO</name>
<dbReference type="STRING" id="1202724.AM493_15700"/>
<proteinExistence type="predicted"/>
<keyword evidence="1" id="KW-0812">Transmembrane</keyword>
<accession>A0A0M9VJ33</accession>
<keyword evidence="3" id="KW-1185">Reference proteome</keyword>
<dbReference type="EMBL" id="LIYD01000005">
    <property type="protein sequence ID" value="KOS07320.1"/>
    <property type="molecule type" value="Genomic_DNA"/>
</dbReference>
<comment type="caution">
    <text evidence="2">The sequence shown here is derived from an EMBL/GenBank/DDBJ whole genome shotgun (WGS) entry which is preliminary data.</text>
</comment>
<feature type="transmembrane region" description="Helical" evidence="1">
    <location>
        <begin position="26"/>
        <end position="48"/>
    </location>
</feature>
<dbReference type="AlphaFoldDB" id="A0A0M9VJ33"/>
<organism evidence="2 3">
    <name type="scientific">Flavobacterium akiainvivens</name>
    <dbReference type="NCBI Taxonomy" id="1202724"/>
    <lineage>
        <taxon>Bacteria</taxon>
        <taxon>Pseudomonadati</taxon>
        <taxon>Bacteroidota</taxon>
        <taxon>Flavobacteriia</taxon>
        <taxon>Flavobacteriales</taxon>
        <taxon>Flavobacteriaceae</taxon>
        <taxon>Flavobacterium</taxon>
    </lineage>
</organism>
<protein>
    <submittedName>
        <fullName evidence="2">Uncharacterized protein</fullName>
    </submittedName>
</protein>
<gene>
    <name evidence="2" type="ORF">AM493_15700</name>
</gene>
<reference evidence="2 3" key="1">
    <citation type="submission" date="2015-08" db="EMBL/GenBank/DDBJ databases">
        <title>Whole genome sequence of Flavobacterium akiainvivens IK-1T, from decaying Wikstroemia oahuensis, an endemic Hawaiian shrub.</title>
        <authorList>
            <person name="Wan X."/>
            <person name="Hou S."/>
            <person name="Saito J."/>
            <person name="Donachie S."/>
        </authorList>
    </citation>
    <scope>NUCLEOTIDE SEQUENCE [LARGE SCALE GENOMIC DNA]</scope>
    <source>
        <strain evidence="2 3">IK-1</strain>
    </source>
</reference>